<comment type="caution">
    <text evidence="2">The sequence shown here is derived from an EMBL/GenBank/DDBJ whole genome shotgun (WGS) entry which is preliminary data.</text>
</comment>
<dbReference type="Proteomes" id="UP000886885">
    <property type="component" value="Chromosome 1A"/>
</dbReference>
<dbReference type="EMBL" id="JAAWWB010000001">
    <property type="protein sequence ID" value="KAG6793545.1"/>
    <property type="molecule type" value="Genomic_DNA"/>
</dbReference>
<protein>
    <submittedName>
        <fullName evidence="2">Uncharacterized protein</fullName>
    </submittedName>
</protein>
<keyword evidence="1" id="KW-1133">Transmembrane helix</keyword>
<keyword evidence="1" id="KW-0472">Membrane</keyword>
<dbReference type="OrthoDB" id="2016403at2759"/>
<reference evidence="2" key="1">
    <citation type="journal article" date="2020" name="bioRxiv">
        <title>Hybrid origin of Populus tomentosa Carr. identified through genome sequencing and phylogenomic analysis.</title>
        <authorList>
            <person name="An X."/>
            <person name="Gao K."/>
            <person name="Chen Z."/>
            <person name="Li J."/>
            <person name="Yang X."/>
            <person name="Yang X."/>
            <person name="Zhou J."/>
            <person name="Guo T."/>
            <person name="Zhao T."/>
            <person name="Huang S."/>
            <person name="Miao D."/>
            <person name="Khan W.U."/>
            <person name="Rao P."/>
            <person name="Ye M."/>
            <person name="Lei B."/>
            <person name="Liao W."/>
            <person name="Wang J."/>
            <person name="Ji L."/>
            <person name="Li Y."/>
            <person name="Guo B."/>
            <person name="Mustafa N.S."/>
            <person name="Li S."/>
            <person name="Yun Q."/>
            <person name="Keller S.R."/>
            <person name="Mao J."/>
            <person name="Zhang R."/>
            <person name="Strauss S.H."/>
        </authorList>
    </citation>
    <scope>NUCLEOTIDE SEQUENCE</scope>
    <source>
        <strain evidence="2">GM15</strain>
        <tissue evidence="2">Leaf</tissue>
    </source>
</reference>
<accession>A0A8X8DKE4</accession>
<feature type="transmembrane region" description="Helical" evidence="1">
    <location>
        <begin position="71"/>
        <end position="90"/>
    </location>
</feature>
<dbReference type="AlphaFoldDB" id="A0A8X8DKE4"/>
<sequence>MDWNRWEHWKCAELWVGLQELEPKRVGALLLYIFAVMFACQRIYVAIRAPFLDQERRELTEAYMEALIPEHLLLILESTAVWFLFANAIYKR</sequence>
<keyword evidence="3" id="KW-1185">Reference proteome</keyword>
<name>A0A8X8DKE4_POPTO</name>
<organism evidence="2 3">
    <name type="scientific">Populus tomentosa</name>
    <name type="common">Chinese white poplar</name>
    <dbReference type="NCBI Taxonomy" id="118781"/>
    <lineage>
        <taxon>Eukaryota</taxon>
        <taxon>Viridiplantae</taxon>
        <taxon>Streptophyta</taxon>
        <taxon>Embryophyta</taxon>
        <taxon>Tracheophyta</taxon>
        <taxon>Spermatophyta</taxon>
        <taxon>Magnoliopsida</taxon>
        <taxon>eudicotyledons</taxon>
        <taxon>Gunneridae</taxon>
        <taxon>Pentapetalae</taxon>
        <taxon>rosids</taxon>
        <taxon>fabids</taxon>
        <taxon>Malpighiales</taxon>
        <taxon>Salicaceae</taxon>
        <taxon>Saliceae</taxon>
        <taxon>Populus</taxon>
    </lineage>
</organism>
<feature type="transmembrane region" description="Helical" evidence="1">
    <location>
        <begin position="29"/>
        <end position="51"/>
    </location>
</feature>
<proteinExistence type="predicted"/>
<gene>
    <name evidence="2" type="ORF">POTOM_002756</name>
</gene>
<evidence type="ECO:0000313" key="3">
    <source>
        <dbReference type="Proteomes" id="UP000886885"/>
    </source>
</evidence>
<evidence type="ECO:0000256" key="1">
    <source>
        <dbReference type="SAM" id="Phobius"/>
    </source>
</evidence>
<keyword evidence="1" id="KW-0812">Transmembrane</keyword>
<evidence type="ECO:0000313" key="2">
    <source>
        <dbReference type="EMBL" id="KAG6793545.1"/>
    </source>
</evidence>